<dbReference type="EMBL" id="CM045761">
    <property type="protein sequence ID" value="KAI8013698.1"/>
    <property type="molecule type" value="Genomic_DNA"/>
</dbReference>
<accession>A0ACC0HJ72</accession>
<comment type="caution">
    <text evidence="1">The sequence shown here is derived from an EMBL/GenBank/DDBJ whole genome shotgun (WGS) entry which is preliminary data.</text>
</comment>
<organism evidence="1 2">
    <name type="scientific">Camellia lanceoleosa</name>
    <dbReference type="NCBI Taxonomy" id="1840588"/>
    <lineage>
        <taxon>Eukaryota</taxon>
        <taxon>Viridiplantae</taxon>
        <taxon>Streptophyta</taxon>
        <taxon>Embryophyta</taxon>
        <taxon>Tracheophyta</taxon>
        <taxon>Spermatophyta</taxon>
        <taxon>Magnoliopsida</taxon>
        <taxon>eudicotyledons</taxon>
        <taxon>Gunneridae</taxon>
        <taxon>Pentapetalae</taxon>
        <taxon>asterids</taxon>
        <taxon>Ericales</taxon>
        <taxon>Theaceae</taxon>
        <taxon>Camellia</taxon>
    </lineage>
</organism>
<sequence length="395" mass="44865">MMAVIVDDLVLEIISYLPLKFAVQCKVLNKNFNTLISDHHFAAKHTIQSPSRNFTTLFHCSYIYPKIFYNILPNPPPHHAVNLPGRSVTLPLIVPILASSNGLLLLQFSDADVYCVCNPITMAYQLISYPSDSSFGRHVGLAVEPNTFILPQYKLVAIASRQALSEQLIQYEFHIFASDANSWRKSKTIAYEDCEFKSWQASISYEDSEFMSCQAIYLNQCLHWLRECGDIVAFHTEKELCHIIKKPPQFELGEIVWFGVAECMITIVSSLKEEIVIRNYKNKSWMIRARITNIASPEDDYRNGVPILFNGDRLLLQLRAKGIDGEIHMYDLNTSLWRKIGMVPGLMDSVQVFVHFVPTLAKVSTINHVPCKGRTMSSSLHEIAQSICMLSKLLT</sequence>
<protein>
    <submittedName>
        <fullName evidence="1">F-box/kelch-repeat protein</fullName>
    </submittedName>
</protein>
<name>A0ACC0HJ72_9ERIC</name>
<evidence type="ECO:0000313" key="1">
    <source>
        <dbReference type="EMBL" id="KAI8013698.1"/>
    </source>
</evidence>
<gene>
    <name evidence="1" type="ORF">LOK49_LG05G03925</name>
</gene>
<proteinExistence type="predicted"/>
<evidence type="ECO:0000313" key="2">
    <source>
        <dbReference type="Proteomes" id="UP001060215"/>
    </source>
</evidence>
<keyword evidence="2" id="KW-1185">Reference proteome</keyword>
<dbReference type="Proteomes" id="UP001060215">
    <property type="component" value="Chromosome 4"/>
</dbReference>
<reference evidence="1 2" key="1">
    <citation type="journal article" date="2022" name="Plant J.">
        <title>Chromosome-level genome of Camellia lanceoleosa provides a valuable resource for understanding genome evolution and self-incompatibility.</title>
        <authorList>
            <person name="Gong W."/>
            <person name="Xiao S."/>
            <person name="Wang L."/>
            <person name="Liao Z."/>
            <person name="Chang Y."/>
            <person name="Mo W."/>
            <person name="Hu G."/>
            <person name="Li W."/>
            <person name="Zhao G."/>
            <person name="Zhu H."/>
            <person name="Hu X."/>
            <person name="Ji K."/>
            <person name="Xiang X."/>
            <person name="Song Q."/>
            <person name="Yuan D."/>
            <person name="Jin S."/>
            <person name="Zhang L."/>
        </authorList>
    </citation>
    <scope>NUCLEOTIDE SEQUENCE [LARGE SCALE GENOMIC DNA]</scope>
    <source>
        <strain evidence="1">SQ_2022a</strain>
    </source>
</reference>